<organism evidence="1 2">
    <name type="scientific">Cetraspora pellucida</name>
    <dbReference type="NCBI Taxonomy" id="1433469"/>
    <lineage>
        <taxon>Eukaryota</taxon>
        <taxon>Fungi</taxon>
        <taxon>Fungi incertae sedis</taxon>
        <taxon>Mucoromycota</taxon>
        <taxon>Glomeromycotina</taxon>
        <taxon>Glomeromycetes</taxon>
        <taxon>Diversisporales</taxon>
        <taxon>Gigasporaceae</taxon>
        <taxon>Cetraspora</taxon>
    </lineage>
</organism>
<evidence type="ECO:0000313" key="1">
    <source>
        <dbReference type="EMBL" id="CAG8601953.1"/>
    </source>
</evidence>
<accession>A0ACA9MNQ0</accession>
<evidence type="ECO:0000313" key="2">
    <source>
        <dbReference type="Proteomes" id="UP000789366"/>
    </source>
</evidence>
<comment type="caution">
    <text evidence="1">The sequence shown here is derived from an EMBL/GenBank/DDBJ whole genome shotgun (WGS) entry which is preliminary data.</text>
</comment>
<dbReference type="Proteomes" id="UP000789366">
    <property type="component" value="Unassembled WGS sequence"/>
</dbReference>
<dbReference type="EMBL" id="CAJVPW010009178">
    <property type="protein sequence ID" value="CAG8601953.1"/>
    <property type="molecule type" value="Genomic_DNA"/>
</dbReference>
<proteinExistence type="predicted"/>
<protein>
    <submittedName>
        <fullName evidence="1">6057_t:CDS:1</fullName>
    </submittedName>
</protein>
<gene>
    <name evidence="1" type="ORF">SPELUC_LOCUS7156</name>
</gene>
<keyword evidence="2" id="KW-1185">Reference proteome</keyword>
<name>A0ACA9MNQ0_9GLOM</name>
<sequence length="90" mass="10074">MIETVESKDEIIKNSINFIWTATSGTAAAVIFNNNPLLSATLTLNNRTSNTINLDAPSCVIINRENFLKIINLVKVNEKDQMIIDDENHE</sequence>
<feature type="non-terminal residue" evidence="1">
    <location>
        <position position="90"/>
    </location>
</feature>
<reference evidence="1" key="1">
    <citation type="submission" date="2021-06" db="EMBL/GenBank/DDBJ databases">
        <authorList>
            <person name="Kallberg Y."/>
            <person name="Tangrot J."/>
            <person name="Rosling A."/>
        </authorList>
    </citation>
    <scope>NUCLEOTIDE SEQUENCE</scope>
    <source>
        <strain evidence="1">28 12/20/2015</strain>
    </source>
</reference>